<gene>
    <name evidence="1" type="ORF">F442_23109</name>
</gene>
<proteinExistence type="predicted"/>
<protein>
    <submittedName>
        <fullName evidence="1">Uncharacterized protein</fullName>
    </submittedName>
</protein>
<organism evidence="1 2">
    <name type="scientific">Phytophthora nicotianae P10297</name>
    <dbReference type="NCBI Taxonomy" id="1317064"/>
    <lineage>
        <taxon>Eukaryota</taxon>
        <taxon>Sar</taxon>
        <taxon>Stramenopiles</taxon>
        <taxon>Oomycota</taxon>
        <taxon>Peronosporomycetes</taxon>
        <taxon>Peronosporales</taxon>
        <taxon>Peronosporaceae</taxon>
        <taxon>Phytophthora</taxon>
    </lineage>
</organism>
<dbReference type="AlphaFoldDB" id="W2XXN9"/>
<dbReference type="Proteomes" id="UP000018948">
    <property type="component" value="Unassembled WGS sequence"/>
</dbReference>
<dbReference type="EMBL" id="ANIY01005670">
    <property type="protein sequence ID" value="ETP27615.1"/>
    <property type="molecule type" value="Genomic_DNA"/>
</dbReference>
<sequence length="241" mass="26938">MQPAKHCENQDASGHELLTRATSANLSPPEHVRESGMLPTEVLNRKMPAVIELIALREPELTIPCWISKANVDTRNAELKIQQGIKRIMPDSFDIESPMNLQNWSENSVKWPMKKMKGPGCMSSQGKAGEELTALYPENLDSREYRLPKPWWSVEGEGYERVQGVTCWNSKWNVWVIDLVMDDLSDSGLTNAITSSSGMKEGFAQTKMTSEKAAQVETTMLGQAWPLEKPSTQNMSGGLKQ</sequence>
<evidence type="ECO:0000313" key="2">
    <source>
        <dbReference type="Proteomes" id="UP000018948"/>
    </source>
</evidence>
<accession>W2XXN9</accession>
<comment type="caution">
    <text evidence="1">The sequence shown here is derived from an EMBL/GenBank/DDBJ whole genome shotgun (WGS) entry which is preliminary data.</text>
</comment>
<name>W2XXN9_PHYNI</name>
<reference evidence="1 2" key="1">
    <citation type="submission" date="2013-11" db="EMBL/GenBank/DDBJ databases">
        <title>The Genome Sequence of Phytophthora parasitica P10297.</title>
        <authorList>
            <consortium name="The Broad Institute Genomics Platform"/>
            <person name="Russ C."/>
            <person name="Tyler B."/>
            <person name="Panabieres F."/>
            <person name="Shan W."/>
            <person name="Tripathy S."/>
            <person name="Grunwald N."/>
            <person name="Machado M."/>
            <person name="Johnson C.S."/>
            <person name="Walker B."/>
            <person name="Young S.K."/>
            <person name="Zeng Q."/>
            <person name="Gargeya S."/>
            <person name="Fitzgerald M."/>
            <person name="Haas B."/>
            <person name="Abouelleil A."/>
            <person name="Allen A.W."/>
            <person name="Alvarado L."/>
            <person name="Arachchi H.M."/>
            <person name="Berlin A.M."/>
            <person name="Chapman S.B."/>
            <person name="Gainer-Dewar J."/>
            <person name="Goldberg J."/>
            <person name="Griggs A."/>
            <person name="Gujja S."/>
            <person name="Hansen M."/>
            <person name="Howarth C."/>
            <person name="Imamovic A."/>
            <person name="Ireland A."/>
            <person name="Larimer J."/>
            <person name="McCowan C."/>
            <person name="Murphy C."/>
            <person name="Pearson M."/>
            <person name="Poon T.W."/>
            <person name="Priest M."/>
            <person name="Roberts A."/>
            <person name="Saif S."/>
            <person name="Shea T."/>
            <person name="Sisk P."/>
            <person name="Sykes S."/>
            <person name="Wortman J."/>
            <person name="Nusbaum C."/>
            <person name="Birren B."/>
        </authorList>
    </citation>
    <scope>NUCLEOTIDE SEQUENCE [LARGE SCALE GENOMIC DNA]</scope>
    <source>
        <strain evidence="1 2">P10297</strain>
    </source>
</reference>
<evidence type="ECO:0000313" key="1">
    <source>
        <dbReference type="EMBL" id="ETP27615.1"/>
    </source>
</evidence>